<protein>
    <submittedName>
        <fullName evidence="2">30S ribosomal protein s1</fullName>
    </submittedName>
</protein>
<dbReference type="AlphaFoldDB" id="A0A449A602"/>
<dbReference type="Gene3D" id="2.40.50.140">
    <property type="entry name" value="Nucleic acid-binding proteins"/>
    <property type="match status" value="1"/>
</dbReference>
<evidence type="ECO:0000259" key="1">
    <source>
        <dbReference type="PROSITE" id="PS50126"/>
    </source>
</evidence>
<accession>A0A449A602</accession>
<keyword evidence="2" id="KW-0687">Ribonucleoprotein</keyword>
<dbReference type="Proteomes" id="UP000289440">
    <property type="component" value="Chromosome"/>
</dbReference>
<evidence type="ECO:0000313" key="2">
    <source>
        <dbReference type="EMBL" id="VEU59652.1"/>
    </source>
</evidence>
<dbReference type="GO" id="GO:0005840">
    <property type="term" value="C:ribosome"/>
    <property type="evidence" value="ECO:0007669"/>
    <property type="project" value="UniProtKB-KW"/>
</dbReference>
<dbReference type="RefSeq" id="WP_129720026.1">
    <property type="nucleotide sequence ID" value="NZ_LR214951.1"/>
</dbReference>
<dbReference type="SUPFAM" id="SSF50249">
    <property type="entry name" value="Nucleic acid-binding proteins"/>
    <property type="match status" value="1"/>
</dbReference>
<proteinExistence type="predicted"/>
<keyword evidence="2" id="KW-0689">Ribosomal protein</keyword>
<dbReference type="InterPro" id="IPR003029">
    <property type="entry name" value="S1_domain"/>
</dbReference>
<evidence type="ECO:0000313" key="3">
    <source>
        <dbReference type="Proteomes" id="UP000289440"/>
    </source>
</evidence>
<dbReference type="InterPro" id="IPR012340">
    <property type="entry name" value="NA-bd_OB-fold"/>
</dbReference>
<gene>
    <name evidence="2" type="primary">rpsA</name>
    <name evidence="2" type="ORF">NCTC10166_00631</name>
</gene>
<dbReference type="Pfam" id="PF00575">
    <property type="entry name" value="S1"/>
    <property type="match status" value="1"/>
</dbReference>
<feature type="domain" description="S1 motif" evidence="1">
    <location>
        <begin position="4"/>
        <end position="73"/>
    </location>
</feature>
<dbReference type="KEGG" id="mnu:NCTC10166_00631"/>
<dbReference type="OrthoDB" id="398924at2"/>
<dbReference type="SMART" id="SM00316">
    <property type="entry name" value="S1"/>
    <property type="match status" value="1"/>
</dbReference>
<dbReference type="PROSITE" id="PS50126">
    <property type="entry name" value="S1"/>
    <property type="match status" value="1"/>
</dbReference>
<dbReference type="EMBL" id="LR214951">
    <property type="protein sequence ID" value="VEU59652.1"/>
    <property type="molecule type" value="Genomic_DNA"/>
</dbReference>
<sequence>MEKRKIVKGKVKEINKSNLLISFGDRFEGSVSIKEISDYFIEDLNDMFNIGDTISFYVLGYNEKKGKFLLSFKKIRPEYLKKPFKSEISETKNQFNNLFKFTKDEIKKWKK</sequence>
<dbReference type="CDD" id="cd05687">
    <property type="entry name" value="S1_RPS1_repeat_ec1_hs1"/>
    <property type="match status" value="1"/>
</dbReference>
<reference evidence="2 3" key="1">
    <citation type="submission" date="2019-01" db="EMBL/GenBank/DDBJ databases">
        <authorList>
            <consortium name="Pathogen Informatics"/>
        </authorList>
    </citation>
    <scope>NUCLEOTIDE SEQUENCE [LARGE SCALE GENOMIC DNA]</scope>
    <source>
        <strain evidence="2 3">NCTC10166</strain>
    </source>
</reference>
<organism evidence="2 3">
    <name type="scientific">Mesomycoplasma neurolyticum</name>
    <dbReference type="NCBI Taxonomy" id="2120"/>
    <lineage>
        <taxon>Bacteria</taxon>
        <taxon>Bacillati</taxon>
        <taxon>Mycoplasmatota</taxon>
        <taxon>Mycoplasmoidales</taxon>
        <taxon>Metamycoplasmataceae</taxon>
        <taxon>Mesomycoplasma</taxon>
    </lineage>
</organism>
<name>A0A449A602_9BACT</name>
<dbReference type="GO" id="GO:0003676">
    <property type="term" value="F:nucleic acid binding"/>
    <property type="evidence" value="ECO:0007669"/>
    <property type="project" value="InterPro"/>
</dbReference>
<keyword evidence="3" id="KW-1185">Reference proteome</keyword>